<proteinExistence type="predicted"/>
<reference evidence="1" key="1">
    <citation type="journal article" date="2014" name="Nat. Commun.">
        <title>The tobacco genome sequence and its comparison with those of tomato and potato.</title>
        <authorList>
            <person name="Sierro N."/>
            <person name="Battey J.N."/>
            <person name="Ouadi S."/>
            <person name="Bakaher N."/>
            <person name="Bovet L."/>
            <person name="Willig A."/>
            <person name="Goepfert S."/>
            <person name="Peitsch M.C."/>
            <person name="Ivanov N.V."/>
        </authorList>
    </citation>
    <scope>NUCLEOTIDE SEQUENCE [LARGE SCALE GENOMIC DNA]</scope>
</reference>
<protein>
    <submittedName>
        <fullName evidence="2">Uncharacterized protein LOC142172606</fullName>
    </submittedName>
</protein>
<accession>A0AC58T583</accession>
<evidence type="ECO:0000313" key="1">
    <source>
        <dbReference type="Proteomes" id="UP000790787"/>
    </source>
</evidence>
<name>A0AC58T583_TOBAC</name>
<reference evidence="2" key="2">
    <citation type="submission" date="2025-08" db="UniProtKB">
        <authorList>
            <consortium name="RefSeq"/>
        </authorList>
    </citation>
    <scope>IDENTIFICATION</scope>
    <source>
        <tissue evidence="2">Leaf</tissue>
    </source>
</reference>
<organism evidence="1 2">
    <name type="scientific">Nicotiana tabacum</name>
    <name type="common">Common tobacco</name>
    <dbReference type="NCBI Taxonomy" id="4097"/>
    <lineage>
        <taxon>Eukaryota</taxon>
        <taxon>Viridiplantae</taxon>
        <taxon>Streptophyta</taxon>
        <taxon>Embryophyta</taxon>
        <taxon>Tracheophyta</taxon>
        <taxon>Spermatophyta</taxon>
        <taxon>Magnoliopsida</taxon>
        <taxon>eudicotyledons</taxon>
        <taxon>Gunneridae</taxon>
        <taxon>Pentapetalae</taxon>
        <taxon>asterids</taxon>
        <taxon>lamiids</taxon>
        <taxon>Solanales</taxon>
        <taxon>Solanaceae</taxon>
        <taxon>Nicotianoideae</taxon>
        <taxon>Nicotianeae</taxon>
        <taxon>Nicotiana</taxon>
    </lineage>
</organism>
<dbReference type="Proteomes" id="UP000790787">
    <property type="component" value="Chromosome 18"/>
</dbReference>
<evidence type="ECO:0000313" key="2">
    <source>
        <dbReference type="RefSeq" id="XP_075092370.1"/>
    </source>
</evidence>
<keyword evidence="1" id="KW-1185">Reference proteome</keyword>
<gene>
    <name evidence="2" type="primary">LOC142172606</name>
</gene>
<sequence>MATERIDHIHPLFLQPSDTPGLVLIPIQLTGFENYGIWSRTIKLALKAKGKLGFITGNCKKESFEEALHEEWETCNAIVHSWSMNSVSKDLVSGIIYASDVHAVWEDLKERFDKVNRVKIFRIHRAILRLSLGTDTVVVYFTKLKELWAEYNVLVPSQSCDCARAKEYSI</sequence>
<dbReference type="RefSeq" id="XP_075092370.1">
    <property type="nucleotide sequence ID" value="XM_075236269.1"/>
</dbReference>